<dbReference type="RefSeq" id="WP_350414466.1">
    <property type="nucleotide sequence ID" value="NZ_JBEOKT010000027.1"/>
</dbReference>
<protein>
    <submittedName>
        <fullName evidence="1">Uncharacterized protein</fullName>
    </submittedName>
</protein>
<comment type="caution">
    <text evidence="1">The sequence shown here is derived from an EMBL/GenBank/DDBJ whole genome shotgun (WGS) entry which is preliminary data.</text>
</comment>
<dbReference type="Proteomes" id="UP001476807">
    <property type="component" value="Unassembled WGS sequence"/>
</dbReference>
<accession>A0ABV1RYY4</accession>
<evidence type="ECO:0000313" key="1">
    <source>
        <dbReference type="EMBL" id="MER2999585.1"/>
    </source>
</evidence>
<reference evidence="1 2" key="1">
    <citation type="submission" date="2024-06" db="EMBL/GenBank/DDBJ databases">
        <title>Pontibacter populi HYL7-15.</title>
        <authorList>
            <person name="Kim M.K."/>
        </authorList>
    </citation>
    <scope>NUCLEOTIDE SEQUENCE [LARGE SCALE GENOMIC DNA]</scope>
    <source>
        <strain evidence="1 2">HYL7-15</strain>
    </source>
</reference>
<gene>
    <name evidence="1" type="ORF">ABS362_18680</name>
</gene>
<organism evidence="1 2">
    <name type="scientific">Pontibacter populi</name>
    <dbReference type="NCBI Taxonomy" id="890055"/>
    <lineage>
        <taxon>Bacteria</taxon>
        <taxon>Pseudomonadati</taxon>
        <taxon>Bacteroidota</taxon>
        <taxon>Cytophagia</taxon>
        <taxon>Cytophagales</taxon>
        <taxon>Hymenobacteraceae</taxon>
        <taxon>Pontibacter</taxon>
    </lineage>
</organism>
<proteinExistence type="predicted"/>
<sequence length="141" mass="16330">MIDRKTGFLELAFDKTIKPTMSLGEIKSMDIGESQSEIDMGNGWKWYNVRNVKVAELYFIISFGFLDDRLKQLSLVFSNSKYDLSKGWESWNEKEERRNAVVFDNWLKAELGSGKTFSWGEVWVDYDEKGGSSSIGIRYKN</sequence>
<dbReference type="EMBL" id="JBEOKT010000027">
    <property type="protein sequence ID" value="MER2999585.1"/>
    <property type="molecule type" value="Genomic_DNA"/>
</dbReference>
<keyword evidence="2" id="KW-1185">Reference proteome</keyword>
<evidence type="ECO:0000313" key="2">
    <source>
        <dbReference type="Proteomes" id="UP001476807"/>
    </source>
</evidence>
<name>A0ABV1RYY4_9BACT</name>